<dbReference type="PANTHER" id="PTHR23001:SF7">
    <property type="entry name" value="EUKARYOTIC TRANSLATION INITIATION FACTOR 5"/>
    <property type="match status" value="1"/>
</dbReference>
<evidence type="ECO:0000313" key="2">
    <source>
        <dbReference type="EMBL" id="ADO67037.1"/>
    </source>
</evidence>
<feature type="domain" description="Translation initiation factor IF2/IF5" evidence="1">
    <location>
        <begin position="1"/>
        <end position="85"/>
    </location>
</feature>
<reference evidence="2 3" key="1">
    <citation type="journal article" date="2010" name="Proc. Natl. Acad. Sci. U.S.A.">
        <title>Giant virus with a remarkable complement of genes infects marine zooplankton.</title>
        <authorList>
            <person name="Fischer M.G."/>
            <person name="Allen M.J."/>
            <person name="Wilson W.H."/>
            <person name="Suttle C.A."/>
        </authorList>
    </citation>
    <scope>NUCLEOTIDE SEQUENCE [LARGE SCALE GENOMIC DNA]</scope>
    <source>
        <strain evidence="2 3">BV-PW1</strain>
    </source>
</reference>
<dbReference type="Pfam" id="PF01873">
    <property type="entry name" value="eIF-5_eIF-2B"/>
    <property type="match status" value="1"/>
</dbReference>
<proteinExistence type="predicted"/>
<dbReference type="EMBL" id="GU244497">
    <property type="protein sequence ID" value="ADO67037.1"/>
    <property type="molecule type" value="Genomic_DNA"/>
</dbReference>
<dbReference type="PANTHER" id="PTHR23001">
    <property type="entry name" value="EUKARYOTIC TRANSLATION INITIATION FACTOR"/>
    <property type="match status" value="1"/>
</dbReference>
<protein>
    <submittedName>
        <fullName evidence="2">Putative eIF-2B/eIF-5</fullName>
    </submittedName>
</protein>
<dbReference type="Gene3D" id="3.30.30.170">
    <property type="match status" value="1"/>
</dbReference>
<dbReference type="KEGG" id="vg:9887406"/>
<dbReference type="SUPFAM" id="SSF100966">
    <property type="entry name" value="Translation initiation factor 2 beta, aIF2beta, N-terminal domain"/>
    <property type="match status" value="1"/>
</dbReference>
<dbReference type="InterPro" id="IPR016189">
    <property type="entry name" value="Transl_init_fac_IF2/IF5_N"/>
</dbReference>
<organismHost>
    <name type="scientific">Cafeteria roenbergensis</name>
    <name type="common">Marine flagellate</name>
    <dbReference type="NCBI Taxonomy" id="33653"/>
</organismHost>
<sequence>MSDQLKHNPKTLIKYIGFCLGSKTNDDKYWIQGHHSIKKIQQYLFDFINCYVLCYKCKIPELKYTFQINNKISIIKTHCVGCGCNNLIKNINISKNNNNKIYDKIIKDIENNYFNKNGYTSKLESTDDLNIDYNSEFF</sequence>
<dbReference type="SMART" id="SM00653">
    <property type="entry name" value="eIF2B_5"/>
    <property type="match status" value="1"/>
</dbReference>
<name>E3T4C4_CROVB</name>
<dbReference type="RefSeq" id="YP_003969636.1">
    <property type="nucleotide sequence ID" value="NC_014637.1"/>
</dbReference>
<dbReference type="GO" id="GO:0005092">
    <property type="term" value="F:GDP-dissociation inhibitor activity"/>
    <property type="evidence" value="ECO:0007669"/>
    <property type="project" value="TreeGrafter"/>
</dbReference>
<gene>
    <name evidence="2" type="ORF">crov004</name>
</gene>
<dbReference type="InterPro" id="IPR045196">
    <property type="entry name" value="IF2/IF5"/>
</dbReference>
<accession>E3T4C4</accession>
<evidence type="ECO:0000313" key="3">
    <source>
        <dbReference type="Proteomes" id="UP000029781"/>
    </source>
</evidence>
<dbReference type="InterPro" id="IPR002735">
    <property type="entry name" value="Transl_init_fac_IF2/IF5_dom"/>
</dbReference>
<keyword evidence="3" id="KW-1185">Reference proteome</keyword>
<evidence type="ECO:0000259" key="1">
    <source>
        <dbReference type="SMART" id="SM00653"/>
    </source>
</evidence>
<dbReference type="Proteomes" id="UP000029781">
    <property type="component" value="Segment"/>
</dbReference>
<organism evidence="2 3">
    <name type="scientific">Cafeteria roenbergensis virus (strain BV-PW1)</name>
    <name type="common">CroV</name>
    <dbReference type="NCBI Taxonomy" id="693272"/>
    <lineage>
        <taxon>Viruses</taxon>
        <taxon>Varidnaviria</taxon>
        <taxon>Bamfordvirae</taxon>
        <taxon>Nucleocytoviricota</taxon>
        <taxon>Megaviricetes</taxon>
        <taxon>Imitervirales</taxon>
        <taxon>Mimiviridae</taxon>
        <taxon>Aliimimivirinae</taxon>
        <taxon>Rheavirus</taxon>
        <taxon>Rheavirus sinusmexicani</taxon>
    </lineage>
</organism>
<dbReference type="GeneID" id="9887406"/>